<keyword evidence="4" id="KW-1185">Reference proteome</keyword>
<accession>A0A2U8FR45</accession>
<evidence type="ECO:0000313" key="4">
    <source>
        <dbReference type="Proteomes" id="UP000244892"/>
    </source>
</evidence>
<dbReference type="PANTHER" id="PTHR33375:SF7">
    <property type="entry name" value="CHROMOSOME 2-PARTITIONING PROTEIN PARB-RELATED"/>
    <property type="match status" value="1"/>
</dbReference>
<dbReference type="PANTHER" id="PTHR33375">
    <property type="entry name" value="CHROMOSOME-PARTITIONING PROTEIN PARB-RELATED"/>
    <property type="match status" value="1"/>
</dbReference>
<dbReference type="GO" id="GO:0007059">
    <property type="term" value="P:chromosome segregation"/>
    <property type="evidence" value="ECO:0007669"/>
    <property type="project" value="TreeGrafter"/>
</dbReference>
<evidence type="ECO:0000259" key="2">
    <source>
        <dbReference type="SMART" id="SM00470"/>
    </source>
</evidence>
<dbReference type="InterPro" id="IPR003115">
    <property type="entry name" value="ParB_N"/>
</dbReference>
<dbReference type="InterPro" id="IPR036086">
    <property type="entry name" value="ParB/Sulfiredoxin_sf"/>
</dbReference>
<sequence>MKFTKAEIDAVIAASPRTTAPLNKLVLSADHQVRPGGSTSKMSIAELAASILDCGVLQNLIVIKDPRGLFEVCAGGRRLESLNLLMSNGDIPDNYPVPILIVPADKALMASLSENIFHVPMHAADEYLAFSRLLGEGKSVETVAAAFGVTPLVVKRRMKLASVSPKLMDEFRADDISLECLMVLASVDDHEKQEQAWAGLPQWNRRPDYLRQLLTQGDIESDRDPVAKYVTLKAYEKAGGATRRDLFSDDDKKAYLLDAPLLERLAVDKLSKKAKQVRAEGWKWVDVRVRYDRDEYNGHVELRKVRREPTEHEATALAELEAAMQAVQQRLDALEDMDDDDADQDDGAVYQELESEQAALQLRLKAIDDELSVWPADLMTQAGCVVHVGHNGAATVKCGLIRPEDRSAVAHVLTQGTGQTGECGGQGDMLSGPSAKVRPVHSDKLMRRLTAHRVAAVQAELIARPDVALVALTAQLAQKLFLSRDYRYHQQPQVLDVSVTDSQSALQSAADDIEASPAWLRMEAERSAWAQKLPQDLDAVFPWLLAQDQATVLQLLTVAVACSVTGIQGVESPTQRTDVLAQALGLDMRRWWTANGPSYLNHVSKSRVVEVVTEARDINVAAPLAGMKKDAAVVAAELALAGSGWLPRCLRGQAASVAATGEVGTASLDDSHSEADELAESAA</sequence>
<dbReference type="OrthoDB" id="9813122at2"/>
<dbReference type="EMBL" id="CP029210">
    <property type="protein sequence ID" value="AWI53499.1"/>
    <property type="molecule type" value="Genomic_DNA"/>
</dbReference>
<dbReference type="RefSeq" id="WP_109036503.1">
    <property type="nucleotide sequence ID" value="NZ_CP029210.1"/>
</dbReference>
<dbReference type="SUPFAM" id="SSF109709">
    <property type="entry name" value="KorB DNA-binding domain-like"/>
    <property type="match status" value="1"/>
</dbReference>
<organism evidence="3 4">
    <name type="scientific">Aquabacterium olei</name>
    <dbReference type="NCBI Taxonomy" id="1296669"/>
    <lineage>
        <taxon>Bacteria</taxon>
        <taxon>Pseudomonadati</taxon>
        <taxon>Pseudomonadota</taxon>
        <taxon>Betaproteobacteria</taxon>
        <taxon>Burkholderiales</taxon>
        <taxon>Aquabacterium</taxon>
    </lineage>
</organism>
<dbReference type="InterPro" id="IPR050336">
    <property type="entry name" value="Chromosome_partition/occlusion"/>
</dbReference>
<dbReference type="CDD" id="cd16406">
    <property type="entry name" value="ParB_N_like"/>
    <property type="match status" value="1"/>
</dbReference>
<feature type="domain" description="ParB-like N-terminal" evidence="2">
    <location>
        <begin position="18"/>
        <end position="116"/>
    </location>
</feature>
<dbReference type="Gene3D" id="3.90.1530.30">
    <property type="match status" value="1"/>
</dbReference>
<feature type="coiled-coil region" evidence="1">
    <location>
        <begin position="317"/>
        <end position="370"/>
    </location>
</feature>
<dbReference type="Pfam" id="PF02195">
    <property type="entry name" value="ParB_N"/>
    <property type="match status" value="1"/>
</dbReference>
<dbReference type="SUPFAM" id="SSF110849">
    <property type="entry name" value="ParB/Sulfiredoxin"/>
    <property type="match status" value="1"/>
</dbReference>
<proteinExistence type="predicted"/>
<evidence type="ECO:0000256" key="1">
    <source>
        <dbReference type="SAM" id="Coils"/>
    </source>
</evidence>
<reference evidence="3 4" key="1">
    <citation type="submission" date="2018-05" db="EMBL/GenBank/DDBJ databases">
        <title>complete genome sequence of Aquabacterium olei NBRC 110486.</title>
        <authorList>
            <person name="Tang B."/>
            <person name="Chang J."/>
            <person name="Zhang L."/>
            <person name="Yang H."/>
        </authorList>
    </citation>
    <scope>NUCLEOTIDE SEQUENCE [LARGE SCALE GENOMIC DNA]</scope>
    <source>
        <strain evidence="3 4">NBRC 110486</strain>
    </source>
</reference>
<dbReference type="Gene3D" id="1.10.10.2830">
    <property type="match status" value="1"/>
</dbReference>
<dbReference type="GO" id="GO:0005694">
    <property type="term" value="C:chromosome"/>
    <property type="evidence" value="ECO:0007669"/>
    <property type="project" value="TreeGrafter"/>
</dbReference>
<keyword evidence="1" id="KW-0175">Coiled coil</keyword>
<gene>
    <name evidence="3" type="ORF">DEH84_08705</name>
</gene>
<protein>
    <submittedName>
        <fullName evidence="3">Chromosome partitioning protein ParB</fullName>
    </submittedName>
</protein>
<dbReference type="AlphaFoldDB" id="A0A2U8FR45"/>
<evidence type="ECO:0000313" key="3">
    <source>
        <dbReference type="EMBL" id="AWI53499.1"/>
    </source>
</evidence>
<dbReference type="KEGG" id="aon:DEH84_08705"/>
<dbReference type="Proteomes" id="UP000244892">
    <property type="component" value="Chromosome"/>
</dbReference>
<name>A0A2U8FR45_9BURK</name>
<dbReference type="SMART" id="SM00470">
    <property type="entry name" value="ParB"/>
    <property type="match status" value="1"/>
</dbReference>